<dbReference type="SUPFAM" id="SSF111369">
    <property type="entry name" value="HlyD-like secretion proteins"/>
    <property type="match status" value="2"/>
</dbReference>
<dbReference type="PANTHER" id="PTHR32347">
    <property type="entry name" value="EFFLUX SYSTEM COMPONENT YKNX-RELATED"/>
    <property type="match status" value="1"/>
</dbReference>
<gene>
    <name evidence="6" type="ORF">SAMN05444285_10361</name>
</gene>
<dbReference type="EMBL" id="FOHT01000003">
    <property type="protein sequence ID" value="SES89441.1"/>
    <property type="molecule type" value="Genomic_DNA"/>
</dbReference>
<dbReference type="Pfam" id="PF25967">
    <property type="entry name" value="RND-MFP_C"/>
    <property type="match status" value="1"/>
</dbReference>
<evidence type="ECO:0000313" key="6">
    <source>
        <dbReference type="EMBL" id="SES89441.1"/>
    </source>
</evidence>
<dbReference type="Gene3D" id="2.40.50.100">
    <property type="match status" value="1"/>
</dbReference>
<evidence type="ECO:0000259" key="5">
    <source>
        <dbReference type="Pfam" id="PF25967"/>
    </source>
</evidence>
<dbReference type="PANTHER" id="PTHR32347:SF23">
    <property type="entry name" value="BLL5650 PROTEIN"/>
    <property type="match status" value="1"/>
</dbReference>
<dbReference type="GO" id="GO:0016020">
    <property type="term" value="C:membrane"/>
    <property type="evidence" value="ECO:0007669"/>
    <property type="project" value="InterPro"/>
</dbReference>
<evidence type="ECO:0000256" key="1">
    <source>
        <dbReference type="ARBA" id="ARBA00004196"/>
    </source>
</evidence>
<evidence type="ECO:0000256" key="2">
    <source>
        <dbReference type="ARBA" id="ARBA00009477"/>
    </source>
</evidence>
<dbReference type="NCBIfam" id="TIGR01730">
    <property type="entry name" value="RND_mfp"/>
    <property type="match status" value="1"/>
</dbReference>
<dbReference type="RefSeq" id="WP_245749009.1">
    <property type="nucleotide sequence ID" value="NZ_FOHT01000003.1"/>
</dbReference>
<evidence type="ECO:0000256" key="4">
    <source>
        <dbReference type="SAM" id="Coils"/>
    </source>
</evidence>
<dbReference type="InterPro" id="IPR006143">
    <property type="entry name" value="RND_pump_MFP"/>
</dbReference>
<feature type="domain" description="Multidrug resistance protein MdtA-like C-terminal permuted SH3" evidence="5">
    <location>
        <begin position="347"/>
        <end position="406"/>
    </location>
</feature>
<dbReference type="InterPro" id="IPR050465">
    <property type="entry name" value="UPF0194_transport"/>
</dbReference>
<dbReference type="GO" id="GO:0030313">
    <property type="term" value="C:cell envelope"/>
    <property type="evidence" value="ECO:0007669"/>
    <property type="project" value="UniProtKB-SubCell"/>
</dbReference>
<accession>A0A1I0A876</accession>
<reference evidence="6 7" key="1">
    <citation type="submission" date="2016-10" db="EMBL/GenBank/DDBJ databases">
        <authorList>
            <person name="de Groot N.N."/>
        </authorList>
    </citation>
    <scope>NUCLEOTIDE SEQUENCE [LARGE SCALE GENOMIC DNA]</scope>
    <source>
        <strain evidence="6 7">DSM 25947</strain>
    </source>
</reference>
<proteinExistence type="inferred from homology"/>
<dbReference type="GO" id="GO:0022857">
    <property type="term" value="F:transmembrane transporter activity"/>
    <property type="evidence" value="ECO:0007669"/>
    <property type="project" value="InterPro"/>
</dbReference>
<dbReference type="Gene3D" id="1.10.287.470">
    <property type="entry name" value="Helix hairpin bin"/>
    <property type="match status" value="1"/>
</dbReference>
<protein>
    <submittedName>
        <fullName evidence="6">HlyD family secretion protein</fullName>
    </submittedName>
</protein>
<dbReference type="Gene3D" id="2.40.420.20">
    <property type="match status" value="1"/>
</dbReference>
<dbReference type="InterPro" id="IPR058627">
    <property type="entry name" value="MdtA-like_C"/>
</dbReference>
<comment type="similarity">
    <text evidence="2">Belongs to the membrane fusion protein (MFP) (TC 8.A.1) family.</text>
</comment>
<organism evidence="6 7">
    <name type="scientific">Draconibacterium orientale</name>
    <dbReference type="NCBI Taxonomy" id="1168034"/>
    <lineage>
        <taxon>Bacteria</taxon>
        <taxon>Pseudomonadati</taxon>
        <taxon>Bacteroidota</taxon>
        <taxon>Bacteroidia</taxon>
        <taxon>Marinilabiliales</taxon>
        <taxon>Prolixibacteraceae</taxon>
        <taxon>Draconibacterium</taxon>
    </lineage>
</organism>
<dbReference type="AlphaFoldDB" id="A0A1I0A876"/>
<evidence type="ECO:0000256" key="3">
    <source>
        <dbReference type="ARBA" id="ARBA00023054"/>
    </source>
</evidence>
<keyword evidence="3 4" id="KW-0175">Coiled coil</keyword>
<sequence>MGMDKKIEKKKGLKAKHIIWIVGGLAFAFLVFKVVMGSSGSVFRAEKDKLTISSVTDGEFNDYITVIGQVEPITTIFLDVEEGGKVEEIFIEEGEMVKKGDVILRLKNNDLNTTIMNSESNMAYHSNELRNTQIAIEQQQIGNQRAKLEIDLKVTQAERKYKQYKALYDDDLIAREDYLIAREDYELALKEKELTYLKFEQDSIFRANQKQNMDESLDNMRDNLAMARLRLDNLNVKAPADGQLGLLNAEIGESIARGQRIGMVNILTDFKINALIDEHYIDRVRRGLNSSFERGGENYSLTVKKVYPEVREGQFEIDMIFEGAKPDNIRTGQTYHTKLQLGQPEKAVLIPKGGFFQSTGGQWVYVLNDNETEAEKRSIRIGKQNPQYYEVLEGLTPGEKVITSSYDLFGDNDRIVFK</sequence>
<dbReference type="Proteomes" id="UP000181981">
    <property type="component" value="Unassembled WGS sequence"/>
</dbReference>
<feature type="coiled-coil region" evidence="4">
    <location>
        <begin position="182"/>
        <end position="237"/>
    </location>
</feature>
<comment type="subcellular location">
    <subcellularLocation>
        <location evidence="1">Cell envelope</location>
    </subcellularLocation>
</comment>
<evidence type="ECO:0000313" key="7">
    <source>
        <dbReference type="Proteomes" id="UP000181981"/>
    </source>
</evidence>
<dbReference type="Gene3D" id="2.40.30.170">
    <property type="match status" value="1"/>
</dbReference>
<name>A0A1I0A876_9BACT</name>